<evidence type="ECO:0000256" key="1">
    <source>
        <dbReference type="SAM" id="Phobius"/>
    </source>
</evidence>
<proteinExistence type="predicted"/>
<sequence length="54" mass="5647">MAWTPTGLGDRITTLRRRWPLARVLFSALWTIAAVLAVAVVLAVIAGVATSVGG</sequence>
<accession>A0A0F9RPZ6</accession>
<comment type="caution">
    <text evidence="2">The sequence shown here is derived from an EMBL/GenBank/DDBJ whole genome shotgun (WGS) entry which is preliminary data.</text>
</comment>
<keyword evidence="1" id="KW-0812">Transmembrane</keyword>
<dbReference type="EMBL" id="LAZR01000831">
    <property type="protein sequence ID" value="KKN56769.1"/>
    <property type="molecule type" value="Genomic_DNA"/>
</dbReference>
<feature type="non-terminal residue" evidence="2">
    <location>
        <position position="54"/>
    </location>
</feature>
<organism evidence="2">
    <name type="scientific">marine sediment metagenome</name>
    <dbReference type="NCBI Taxonomy" id="412755"/>
    <lineage>
        <taxon>unclassified sequences</taxon>
        <taxon>metagenomes</taxon>
        <taxon>ecological metagenomes</taxon>
    </lineage>
</organism>
<gene>
    <name evidence="2" type="ORF">LCGC14_0568550</name>
</gene>
<keyword evidence="1" id="KW-1133">Transmembrane helix</keyword>
<feature type="transmembrane region" description="Helical" evidence="1">
    <location>
        <begin position="21"/>
        <end position="49"/>
    </location>
</feature>
<protein>
    <submittedName>
        <fullName evidence="2">Uncharacterized protein</fullName>
    </submittedName>
</protein>
<reference evidence="2" key="1">
    <citation type="journal article" date="2015" name="Nature">
        <title>Complex archaea that bridge the gap between prokaryotes and eukaryotes.</title>
        <authorList>
            <person name="Spang A."/>
            <person name="Saw J.H."/>
            <person name="Jorgensen S.L."/>
            <person name="Zaremba-Niedzwiedzka K."/>
            <person name="Martijn J."/>
            <person name="Lind A.E."/>
            <person name="van Eijk R."/>
            <person name="Schleper C."/>
            <person name="Guy L."/>
            <person name="Ettema T.J."/>
        </authorList>
    </citation>
    <scope>NUCLEOTIDE SEQUENCE</scope>
</reference>
<evidence type="ECO:0000313" key="2">
    <source>
        <dbReference type="EMBL" id="KKN56769.1"/>
    </source>
</evidence>
<keyword evidence="1" id="KW-0472">Membrane</keyword>
<name>A0A0F9RPZ6_9ZZZZ</name>
<dbReference type="AlphaFoldDB" id="A0A0F9RPZ6"/>